<dbReference type="RefSeq" id="WP_353981193.1">
    <property type="nucleotide sequence ID" value="NZ_CP159578.1"/>
</dbReference>
<proteinExistence type="predicted"/>
<dbReference type="Pfam" id="PF13557">
    <property type="entry name" value="Phenol_MetA_deg"/>
    <property type="match status" value="1"/>
</dbReference>
<evidence type="ECO:0000313" key="1">
    <source>
        <dbReference type="EMBL" id="XCJ80366.1"/>
    </source>
</evidence>
<dbReference type="EMBL" id="CP159578">
    <property type="protein sequence ID" value="XCJ80366.1"/>
    <property type="molecule type" value="Genomic_DNA"/>
</dbReference>
<dbReference type="AlphaFoldDB" id="A0AB74U989"/>
<gene>
    <name evidence="1" type="ORF">ABV408_04140</name>
</gene>
<dbReference type="InterPro" id="IPR025737">
    <property type="entry name" value="FApF"/>
</dbReference>
<accession>A0AB74U989</accession>
<sequence>MPQTVQLRSGMNTGGTSFMDGFGRLGQGWTYIQYARLSHLDAIKDASGDDSPAFRDPQIDSTALITQFAYTSPYRLWGGWLGFNTLVPLVNLHASFADDSPATLSDNGFGLGDITFGPYLQMAPIIRQGRPVFSQRFEFDVIAPVGKFDRDRALNPGDGYWSILPNWAVTVLPTPAWEISARLNYLYNFETDRAGAPPAIPGFEFDNGQAGDAAWINLASSYAVSDALRLGINGFYLRQLSDNRTNGERVADSRQTLLYLGPGGAYRFDADNLLNVNLYFPLKVENAAAGNSLNLQFVHSF</sequence>
<reference evidence="1" key="1">
    <citation type="submission" date="2024-06" db="EMBL/GenBank/DDBJ databases">
        <title>Complete genome of Salinicola endophyticus HNIBRBA4755.</title>
        <authorList>
            <person name="Shin S.Y."/>
            <person name="Kang H."/>
            <person name="Song J."/>
        </authorList>
    </citation>
    <scope>NUCLEOTIDE SEQUENCE</scope>
    <source>
        <strain evidence="1">HNIBRBA4755</strain>
    </source>
</reference>
<name>A0AB74U989_9GAMM</name>
<organism evidence="1">
    <name type="scientific">Salinicola endophyticus</name>
    <dbReference type="NCBI Taxonomy" id="1949083"/>
    <lineage>
        <taxon>Bacteria</taxon>
        <taxon>Pseudomonadati</taxon>
        <taxon>Pseudomonadota</taxon>
        <taxon>Gammaproteobacteria</taxon>
        <taxon>Oceanospirillales</taxon>
        <taxon>Halomonadaceae</taxon>
        <taxon>Salinicola</taxon>
    </lineage>
</organism>
<protein>
    <submittedName>
        <fullName evidence="1">Transporter</fullName>
    </submittedName>
</protein>